<sequence>MGLFVAGVNPRRPVFPSASQHLADAVGRRALLGAVSGHRSLSEGLLVTADGRLELYAVADEGCDAYDIAAGLFGAVAEGEVAGALYFAEGIDAASHLFAALCGLDEFARGSRESASLPGECDGLAAAGELSQPGGRGALGAPGLPDALAACWARALSEARKAAMLGDALTRLAAAASGLSSALSAADASASTAALAETAVELARRVFGHLERRCVLAAGAGDFSLALAGAFLGAGVERFQVLGDGDCEEAARVLGAPVADPQLLSALLVDADIVLAESAVEGASLDRRLMKGVVRLRRGRPMLLVDASADGSLIDHRVASLDGVFLYTAADLAAITRDAPWARLGTDDARERLFADAVRTFALQMG</sequence>
<evidence type="ECO:0000259" key="1">
    <source>
        <dbReference type="Pfam" id="PF01488"/>
    </source>
</evidence>
<evidence type="ECO:0000313" key="2">
    <source>
        <dbReference type="EMBL" id="RDC44635.1"/>
    </source>
</evidence>
<protein>
    <recommendedName>
        <fullName evidence="1">Quinate/shikimate 5-dehydrogenase/glutamyl-tRNA reductase domain-containing protein</fullName>
    </recommendedName>
</protein>
<dbReference type="GO" id="GO:0019353">
    <property type="term" value="P:protoporphyrinogen IX biosynthetic process from glutamate"/>
    <property type="evidence" value="ECO:0007669"/>
    <property type="project" value="TreeGrafter"/>
</dbReference>
<dbReference type="PANTHER" id="PTHR43013">
    <property type="entry name" value="GLUTAMYL-TRNA REDUCTASE"/>
    <property type="match status" value="1"/>
</dbReference>
<dbReference type="InterPro" id="IPR036291">
    <property type="entry name" value="NAD(P)-bd_dom_sf"/>
</dbReference>
<feature type="domain" description="Quinate/shikimate 5-dehydrogenase/glutamyl-tRNA reductase" evidence="1">
    <location>
        <begin position="201"/>
        <end position="334"/>
    </location>
</feature>
<dbReference type="SUPFAM" id="SSF51735">
    <property type="entry name" value="NAD(P)-binding Rossmann-fold domains"/>
    <property type="match status" value="1"/>
</dbReference>
<dbReference type="Proteomes" id="UP000253805">
    <property type="component" value="Unassembled WGS sequence"/>
</dbReference>
<dbReference type="PANTHER" id="PTHR43013:SF1">
    <property type="entry name" value="GLUTAMYL-TRNA REDUCTASE"/>
    <property type="match status" value="1"/>
</dbReference>
<dbReference type="RefSeq" id="WP_114548981.1">
    <property type="nucleotide sequence ID" value="NZ_PPUT01000013.1"/>
</dbReference>
<dbReference type="GO" id="GO:0050661">
    <property type="term" value="F:NADP binding"/>
    <property type="evidence" value="ECO:0007669"/>
    <property type="project" value="InterPro"/>
</dbReference>
<dbReference type="Gene3D" id="3.40.50.720">
    <property type="entry name" value="NAD(P)-binding Rossmann-like Domain"/>
    <property type="match status" value="1"/>
</dbReference>
<accession>A0A369P1H3</accession>
<name>A0A369P1H3_9ACTN</name>
<dbReference type="InterPro" id="IPR036343">
    <property type="entry name" value="GluRdtase_N_sf"/>
</dbReference>
<comment type="caution">
    <text evidence="2">The sequence shown here is derived from an EMBL/GenBank/DDBJ whole genome shotgun (WGS) entry which is preliminary data.</text>
</comment>
<organism evidence="2 3">
    <name type="scientific">Adlercreutzia equolifaciens subsp. celatus</name>
    <dbReference type="NCBI Taxonomy" id="394340"/>
    <lineage>
        <taxon>Bacteria</taxon>
        <taxon>Bacillati</taxon>
        <taxon>Actinomycetota</taxon>
        <taxon>Coriobacteriia</taxon>
        <taxon>Eggerthellales</taxon>
        <taxon>Eggerthellaceae</taxon>
        <taxon>Adlercreutzia</taxon>
    </lineage>
</organism>
<dbReference type="InterPro" id="IPR006151">
    <property type="entry name" value="Shikm_DH/Glu-tRNA_Rdtase"/>
</dbReference>
<proteinExistence type="predicted"/>
<gene>
    <name evidence="2" type="ORF">C1850_06020</name>
</gene>
<dbReference type="Gene3D" id="3.30.460.30">
    <property type="entry name" value="Glutamyl-tRNA reductase, N-terminal domain"/>
    <property type="match status" value="1"/>
</dbReference>
<dbReference type="GO" id="GO:0008883">
    <property type="term" value="F:glutamyl-tRNA reductase activity"/>
    <property type="evidence" value="ECO:0007669"/>
    <property type="project" value="InterPro"/>
</dbReference>
<dbReference type="SUPFAM" id="SSF69742">
    <property type="entry name" value="Glutamyl tRNA-reductase catalytic, N-terminal domain"/>
    <property type="match status" value="1"/>
</dbReference>
<dbReference type="AlphaFoldDB" id="A0A369P1H3"/>
<dbReference type="Pfam" id="PF01488">
    <property type="entry name" value="Shikimate_DH"/>
    <property type="match status" value="1"/>
</dbReference>
<evidence type="ECO:0000313" key="3">
    <source>
        <dbReference type="Proteomes" id="UP000253805"/>
    </source>
</evidence>
<reference evidence="2 3" key="1">
    <citation type="journal article" date="2018" name="Elife">
        <title>Discovery and characterization of a prevalent human gut bacterial enzyme sufficient for the inactivation of a family of plant toxins.</title>
        <authorList>
            <person name="Koppel N."/>
            <person name="Bisanz J.E."/>
            <person name="Pandelia M.E."/>
            <person name="Turnbaugh P.J."/>
            <person name="Balskus E.P."/>
        </authorList>
    </citation>
    <scope>NUCLEOTIDE SEQUENCE [LARGE SCALE GENOMIC DNA]</scope>
    <source>
        <strain evidence="2 3">OB21 GAM 11</strain>
    </source>
</reference>
<dbReference type="EMBL" id="PPUT01000013">
    <property type="protein sequence ID" value="RDC44635.1"/>
    <property type="molecule type" value="Genomic_DNA"/>
</dbReference>